<evidence type="ECO:0000256" key="7">
    <source>
        <dbReference type="ARBA" id="ARBA00022519"/>
    </source>
</evidence>
<comment type="caution">
    <text evidence="13">The sequence shown here is derived from an EMBL/GenBank/DDBJ whole genome shotgun (WGS) entry which is preliminary data.</text>
</comment>
<keyword evidence="5" id="KW-0813">Transport</keyword>
<organism evidence="13 14">
    <name type="scientific">Candidatus Vesicomyosocius endoextente</name>
    <dbReference type="NCBI Taxonomy" id="2738853"/>
    <lineage>
        <taxon>Bacteria</taxon>
        <taxon>Pseudomonadati</taxon>
        <taxon>Pseudomonadota</taxon>
        <taxon>Gammaproteobacteria</taxon>
        <taxon>Candidatus Pseudothioglobaceae</taxon>
        <taxon>Candidatus Vesicomyidisocius</taxon>
    </lineage>
</organism>
<feature type="transmembrane region" description="Helical" evidence="12">
    <location>
        <begin position="66"/>
        <end position="88"/>
    </location>
</feature>
<dbReference type="EMBL" id="JACCHU010000001">
    <property type="protein sequence ID" value="NYT52260.1"/>
    <property type="molecule type" value="Genomic_DNA"/>
</dbReference>
<dbReference type="Pfam" id="PF03739">
    <property type="entry name" value="LptF_LptG"/>
    <property type="match status" value="1"/>
</dbReference>
<keyword evidence="6" id="KW-1003">Cell membrane</keyword>
<proteinExistence type="inferred from homology"/>
<dbReference type="Proteomes" id="UP000525329">
    <property type="component" value="Unassembled WGS sequence"/>
</dbReference>
<evidence type="ECO:0000256" key="8">
    <source>
        <dbReference type="ARBA" id="ARBA00022692"/>
    </source>
</evidence>
<feature type="transmembrane region" description="Helical" evidence="12">
    <location>
        <begin position="21"/>
        <end position="46"/>
    </location>
</feature>
<dbReference type="GO" id="GO:0055085">
    <property type="term" value="P:transmembrane transport"/>
    <property type="evidence" value="ECO:0007669"/>
    <property type="project" value="InterPro"/>
</dbReference>
<evidence type="ECO:0000256" key="5">
    <source>
        <dbReference type="ARBA" id="ARBA00022448"/>
    </source>
</evidence>
<gene>
    <name evidence="13" type="primary">lptF</name>
    <name evidence="13" type="ORF">H0A74_01560</name>
</gene>
<dbReference type="InterPro" id="IPR030922">
    <property type="entry name" value="LptF"/>
</dbReference>
<evidence type="ECO:0000256" key="2">
    <source>
        <dbReference type="ARBA" id="ARBA00004429"/>
    </source>
</evidence>
<comment type="similarity">
    <text evidence="3">Belongs to the LptF/LptG family.</text>
</comment>
<dbReference type="GO" id="GO:0043190">
    <property type="term" value="C:ATP-binding cassette (ABC) transporter complex"/>
    <property type="evidence" value="ECO:0007669"/>
    <property type="project" value="InterPro"/>
</dbReference>
<dbReference type="GO" id="GO:0015920">
    <property type="term" value="P:lipopolysaccharide transport"/>
    <property type="evidence" value="ECO:0007669"/>
    <property type="project" value="TreeGrafter"/>
</dbReference>
<reference evidence="13 14" key="1">
    <citation type="submission" date="2020-05" db="EMBL/GenBank/DDBJ databases">
        <title>Horizontal transmission and recombination maintain forever young bacterial symbiont genomes.</title>
        <authorList>
            <person name="Russell S.L."/>
            <person name="Pepper-Tunick E."/>
            <person name="Svedberg J."/>
            <person name="Byrne A."/>
            <person name="Ruelas Castillo J."/>
            <person name="Vollmers C."/>
            <person name="Beinart R.A."/>
            <person name="Corbett-Detig R."/>
        </authorList>
    </citation>
    <scope>NUCLEOTIDE SEQUENCE [LARGE SCALE GENOMIC DNA]</scope>
    <source>
        <strain evidence="13">Monterey_2004</strain>
    </source>
</reference>
<dbReference type="PANTHER" id="PTHR33529:SF7">
    <property type="entry name" value="LIPOPOLYSACCHARIDE EXPORT SYSTEM PERMEASE PROTEIN LPTF"/>
    <property type="match status" value="1"/>
</dbReference>
<keyword evidence="9 12" id="KW-1133">Transmembrane helix</keyword>
<keyword evidence="8 12" id="KW-0812">Transmembrane</keyword>
<dbReference type="PANTHER" id="PTHR33529">
    <property type="entry name" value="SLR0882 PROTEIN-RELATED"/>
    <property type="match status" value="1"/>
</dbReference>
<evidence type="ECO:0000256" key="6">
    <source>
        <dbReference type="ARBA" id="ARBA00022475"/>
    </source>
</evidence>
<dbReference type="AlphaFoldDB" id="A0A853GBM2"/>
<name>A0A853GBM2_9GAMM</name>
<comment type="function">
    <text evidence="1">Part of the ABC transporter complex LptBFG involved in the translocation of lipopolysaccharide (LPS) from the inner membrane to the outer membrane.</text>
</comment>
<protein>
    <recommendedName>
        <fullName evidence="4">Lipopolysaccharide export system permease protein LptF</fullName>
    </recommendedName>
</protein>
<evidence type="ECO:0000256" key="1">
    <source>
        <dbReference type="ARBA" id="ARBA00002265"/>
    </source>
</evidence>
<keyword evidence="10 12" id="KW-0472">Membrane</keyword>
<evidence type="ECO:0000256" key="9">
    <source>
        <dbReference type="ARBA" id="ARBA00022989"/>
    </source>
</evidence>
<feature type="transmembrane region" description="Helical" evidence="12">
    <location>
        <begin position="284"/>
        <end position="303"/>
    </location>
</feature>
<feature type="transmembrane region" description="Helical" evidence="12">
    <location>
        <begin position="109"/>
        <end position="134"/>
    </location>
</feature>
<evidence type="ECO:0000256" key="11">
    <source>
        <dbReference type="ARBA" id="ARBA00026081"/>
    </source>
</evidence>
<feature type="transmembrane region" description="Helical" evidence="12">
    <location>
        <begin position="346"/>
        <end position="366"/>
    </location>
</feature>
<comment type="subcellular location">
    <subcellularLocation>
        <location evidence="2">Cell inner membrane</location>
        <topology evidence="2">Multi-pass membrane protein</topology>
    </subcellularLocation>
</comment>
<dbReference type="InterPro" id="IPR005495">
    <property type="entry name" value="LptG/LptF_permease"/>
</dbReference>
<evidence type="ECO:0000256" key="3">
    <source>
        <dbReference type="ARBA" id="ARBA00007725"/>
    </source>
</evidence>
<sequence length="375" mass="42748">MIAIKTFKLQNSILARYLMRNTLVILSAVFIVISLVVFGNQLVLVVKESLKEGIPVKDLLPLVGFNMIRDIVPILSLSLLLAIILSINKLYKNSEAVIMNSLGLNNKHFMVFIQPLVIVIVIVIVILTTVVVPWSKQQKELIINHSKNISKFSFIKEREFQEFKNGDIIFFASKVSNSDNSKEQNMEGIFIYTLINNEPVIILAKQAKKYTNLNNNSVYLRLKDGTNYQGFILDTKKKILNFNLYDIQIIDGNIKKIISKGTKVESKSTLELFFSRKLTEIAEFQWRISQPLSVLILSALGVLLGKTYQHGGRNLGVLIGVVVFILYNNALLISKSVLERGESLPIIGLWWVHLVMLLLIFIFYSIRHRIFTNFF</sequence>
<accession>A0A853GBM2</accession>
<dbReference type="NCBIfam" id="TIGR04407">
    <property type="entry name" value="LptF_YjgP"/>
    <property type="match status" value="1"/>
</dbReference>
<comment type="subunit">
    <text evidence="11">Component of the lipopolysaccharide transport and assembly complex. The LptBFG transporter is composed of two ATP-binding proteins (LptB) and two transmembrane proteins (LptF and LptG).</text>
</comment>
<evidence type="ECO:0000256" key="4">
    <source>
        <dbReference type="ARBA" id="ARBA00014213"/>
    </source>
</evidence>
<evidence type="ECO:0000256" key="12">
    <source>
        <dbReference type="SAM" id="Phobius"/>
    </source>
</evidence>
<feature type="transmembrane region" description="Helical" evidence="12">
    <location>
        <begin position="315"/>
        <end position="334"/>
    </location>
</feature>
<keyword evidence="7" id="KW-0997">Cell inner membrane</keyword>
<evidence type="ECO:0000313" key="14">
    <source>
        <dbReference type="Proteomes" id="UP000525329"/>
    </source>
</evidence>
<evidence type="ECO:0000256" key="10">
    <source>
        <dbReference type="ARBA" id="ARBA00023136"/>
    </source>
</evidence>
<evidence type="ECO:0000313" key="13">
    <source>
        <dbReference type="EMBL" id="NYT52260.1"/>
    </source>
</evidence>